<evidence type="ECO:0000256" key="6">
    <source>
        <dbReference type="SAM" id="Phobius"/>
    </source>
</evidence>
<dbReference type="InterPro" id="IPR020846">
    <property type="entry name" value="MFS_dom"/>
</dbReference>
<evidence type="ECO:0000259" key="7">
    <source>
        <dbReference type="PROSITE" id="PS50850"/>
    </source>
</evidence>
<dbReference type="PANTHER" id="PTHR23518:SF2">
    <property type="entry name" value="MAJOR FACILITATOR SUPERFAMILY TRANSPORTER"/>
    <property type="match status" value="1"/>
</dbReference>
<reference evidence="8 9" key="1">
    <citation type="submission" date="2020-08" db="EMBL/GenBank/DDBJ databases">
        <title>Sequencing the genomes of 1000 actinobacteria strains.</title>
        <authorList>
            <person name="Klenk H.-P."/>
        </authorList>
    </citation>
    <scope>NUCLEOTIDE SEQUENCE [LARGE SCALE GENOMIC DNA]</scope>
    <source>
        <strain evidence="8 9">DSM 44936</strain>
    </source>
</reference>
<sequence length="495" mass="50066">MAVDAARAAGAVDGRGPHLMYLSETRRSDAGKAASPAGEQAPAGAPGHGLPGKNGRPGASPGDGPATPAETGPGTATGADGDPAASGGQAGTGDGTGTGGQAGRLIAGNVVALGMVSLFTDISSEMVTAVLPLYLIFQLQLSPMLFGLLDGVYTGATAVLRLVGGHVADRFSRRKLVAGFGYGLSAVCKLGYLAAGRSVPLIGLFIGLDRTGKGLRTAPRDAMISLSAPPEAQGRAFGLHRAMDTAGALLGPIVAFGVVAVAGAAYDAVFVVSFCVAVIGVLVLVLFVKEPGRAATLQARPKVTLRGTGTLLRHPAYRRVLLATLPLSLATVSDSFLYLMLQRRMDLDTGWLPLLPVGVAAAYLAGAVPLGRLADRAGRATVVTGGYAALLVCYLLVLLPPGPAVLVAVLLLRGLAYAATDGVISALAGPLLPEERRATGLAVVQTGQALGLMAASWVFGALWTARGPETAVQVMAVALCAALALAIPLLRKARR</sequence>
<dbReference type="RefSeq" id="WP_184978676.1">
    <property type="nucleotide sequence ID" value="NZ_BAAALO010000057.1"/>
</dbReference>
<organism evidence="8 9">
    <name type="scientific">Sphaerisporangium rubeum</name>
    <dbReference type="NCBI Taxonomy" id="321317"/>
    <lineage>
        <taxon>Bacteria</taxon>
        <taxon>Bacillati</taxon>
        <taxon>Actinomycetota</taxon>
        <taxon>Actinomycetes</taxon>
        <taxon>Streptosporangiales</taxon>
        <taxon>Streptosporangiaceae</taxon>
        <taxon>Sphaerisporangium</taxon>
    </lineage>
</organism>
<feature type="transmembrane region" description="Helical" evidence="6">
    <location>
        <begin position="320"/>
        <end position="339"/>
    </location>
</feature>
<dbReference type="PROSITE" id="PS50850">
    <property type="entry name" value="MFS"/>
    <property type="match status" value="1"/>
</dbReference>
<dbReference type="Proteomes" id="UP000555564">
    <property type="component" value="Unassembled WGS sequence"/>
</dbReference>
<feature type="region of interest" description="Disordered" evidence="5">
    <location>
        <begin position="27"/>
        <end position="97"/>
    </location>
</feature>
<dbReference type="Gene3D" id="1.20.1250.20">
    <property type="entry name" value="MFS general substrate transporter like domains"/>
    <property type="match status" value="1"/>
</dbReference>
<feature type="transmembrane region" description="Helical" evidence="6">
    <location>
        <begin position="471"/>
        <end position="490"/>
    </location>
</feature>
<keyword evidence="9" id="KW-1185">Reference proteome</keyword>
<dbReference type="CDD" id="cd17370">
    <property type="entry name" value="MFS_MJ1317_like"/>
    <property type="match status" value="1"/>
</dbReference>
<feature type="transmembrane region" description="Helical" evidence="6">
    <location>
        <begin position="380"/>
        <end position="399"/>
    </location>
</feature>
<dbReference type="EMBL" id="JACHIU010000001">
    <property type="protein sequence ID" value="MBB6471476.1"/>
    <property type="molecule type" value="Genomic_DNA"/>
</dbReference>
<accession>A0A7X0IA72</accession>
<keyword evidence="4 6" id="KW-0472">Membrane</keyword>
<feature type="transmembrane region" description="Helical" evidence="6">
    <location>
        <begin position="405"/>
        <end position="428"/>
    </location>
</feature>
<evidence type="ECO:0000256" key="3">
    <source>
        <dbReference type="ARBA" id="ARBA00022989"/>
    </source>
</evidence>
<evidence type="ECO:0000256" key="1">
    <source>
        <dbReference type="ARBA" id="ARBA00004651"/>
    </source>
</evidence>
<feature type="transmembrane region" description="Helical" evidence="6">
    <location>
        <begin position="245"/>
        <end position="262"/>
    </location>
</feature>
<comment type="caution">
    <text evidence="8">The sequence shown here is derived from an EMBL/GenBank/DDBJ whole genome shotgun (WGS) entry which is preliminary data.</text>
</comment>
<feature type="transmembrane region" description="Helical" evidence="6">
    <location>
        <begin position="143"/>
        <end position="164"/>
    </location>
</feature>
<dbReference type="InterPro" id="IPR011701">
    <property type="entry name" value="MFS"/>
</dbReference>
<keyword evidence="2 6" id="KW-0812">Transmembrane</keyword>
<evidence type="ECO:0000256" key="5">
    <source>
        <dbReference type="SAM" id="MobiDB-lite"/>
    </source>
</evidence>
<dbReference type="PANTHER" id="PTHR23518">
    <property type="entry name" value="C-METHYLTRANSFERASE"/>
    <property type="match status" value="1"/>
</dbReference>
<dbReference type="Pfam" id="PF07690">
    <property type="entry name" value="MFS_1"/>
    <property type="match status" value="2"/>
</dbReference>
<evidence type="ECO:0000313" key="9">
    <source>
        <dbReference type="Proteomes" id="UP000555564"/>
    </source>
</evidence>
<comment type="subcellular location">
    <subcellularLocation>
        <location evidence="1">Cell membrane</location>
        <topology evidence="1">Multi-pass membrane protein</topology>
    </subcellularLocation>
</comment>
<protein>
    <submittedName>
        <fullName evidence="8">MFS family permease</fullName>
    </submittedName>
</protein>
<evidence type="ECO:0000256" key="2">
    <source>
        <dbReference type="ARBA" id="ARBA00022692"/>
    </source>
</evidence>
<dbReference type="GO" id="GO:0005886">
    <property type="term" value="C:plasma membrane"/>
    <property type="evidence" value="ECO:0007669"/>
    <property type="project" value="UniProtKB-SubCell"/>
</dbReference>
<dbReference type="GO" id="GO:0022857">
    <property type="term" value="F:transmembrane transporter activity"/>
    <property type="evidence" value="ECO:0007669"/>
    <property type="project" value="InterPro"/>
</dbReference>
<feature type="domain" description="Major facilitator superfamily (MFS) profile" evidence="7">
    <location>
        <begin position="109"/>
        <end position="494"/>
    </location>
</feature>
<feature type="transmembrane region" description="Helical" evidence="6">
    <location>
        <begin position="440"/>
        <end position="465"/>
    </location>
</feature>
<dbReference type="AlphaFoldDB" id="A0A7X0IA72"/>
<evidence type="ECO:0000313" key="8">
    <source>
        <dbReference type="EMBL" id="MBB6471476.1"/>
    </source>
</evidence>
<gene>
    <name evidence="8" type="ORF">BJ992_000907</name>
</gene>
<name>A0A7X0IA72_9ACTN</name>
<feature type="transmembrane region" description="Helical" evidence="6">
    <location>
        <begin position="268"/>
        <end position="288"/>
    </location>
</feature>
<proteinExistence type="predicted"/>
<feature type="transmembrane region" description="Helical" evidence="6">
    <location>
        <begin position="351"/>
        <end position="368"/>
    </location>
</feature>
<feature type="compositionally biased region" description="Gly residues" evidence="5">
    <location>
        <begin position="88"/>
        <end position="97"/>
    </location>
</feature>
<evidence type="ECO:0000256" key="4">
    <source>
        <dbReference type="ARBA" id="ARBA00023136"/>
    </source>
</evidence>
<feature type="compositionally biased region" description="Low complexity" evidence="5">
    <location>
        <begin position="62"/>
        <end position="87"/>
    </location>
</feature>
<dbReference type="InterPro" id="IPR036259">
    <property type="entry name" value="MFS_trans_sf"/>
</dbReference>
<feature type="compositionally biased region" description="Low complexity" evidence="5">
    <location>
        <begin position="33"/>
        <end position="45"/>
    </location>
</feature>
<keyword evidence="3 6" id="KW-1133">Transmembrane helix</keyword>
<feature type="transmembrane region" description="Helical" evidence="6">
    <location>
        <begin position="110"/>
        <end position="137"/>
    </location>
</feature>
<dbReference type="SUPFAM" id="SSF103473">
    <property type="entry name" value="MFS general substrate transporter"/>
    <property type="match status" value="1"/>
</dbReference>